<proteinExistence type="predicted"/>
<keyword evidence="1" id="KW-1133">Transmembrane helix</keyword>
<organism evidence="2 3">
    <name type="scientific">Pantoea nemavictus</name>
    <dbReference type="NCBI Taxonomy" id="2726955"/>
    <lineage>
        <taxon>Bacteria</taxon>
        <taxon>Pseudomonadati</taxon>
        <taxon>Pseudomonadota</taxon>
        <taxon>Gammaproteobacteria</taxon>
        <taxon>Enterobacterales</taxon>
        <taxon>Erwiniaceae</taxon>
        <taxon>Pantoea</taxon>
    </lineage>
</organism>
<evidence type="ECO:0000256" key="1">
    <source>
        <dbReference type="SAM" id="Phobius"/>
    </source>
</evidence>
<dbReference type="Proteomes" id="UP001362100">
    <property type="component" value="Unassembled WGS sequence"/>
</dbReference>
<feature type="transmembrane region" description="Helical" evidence="1">
    <location>
        <begin position="119"/>
        <end position="144"/>
    </location>
</feature>
<sequence length="150" mass="17296">MYTKYKIAAIWGLVCFLLLYRTLLAEVILSWQVIQHYEIPGWQLFVSYATNIVPDLLPLGCFILLTRNANFSKINSLILPLIAWLIGRFVIVSVMWIITFKISNPPPFSGGEQNMVSEYLVNLFWSINTLTSALIILVCGYAFWRERRTS</sequence>
<dbReference type="RefSeq" id="WP_180823801.1">
    <property type="nucleotide sequence ID" value="NZ_JACAWY010000002.1"/>
</dbReference>
<keyword evidence="1" id="KW-0812">Transmembrane</keyword>
<evidence type="ECO:0000313" key="2">
    <source>
        <dbReference type="EMBL" id="MEJ5047510.1"/>
    </source>
</evidence>
<evidence type="ECO:0000313" key="3">
    <source>
        <dbReference type="Proteomes" id="UP001362100"/>
    </source>
</evidence>
<accession>A0ABU8PXT1</accession>
<protein>
    <submittedName>
        <fullName evidence="2">Uncharacterized protein</fullName>
    </submittedName>
</protein>
<feature type="transmembrane region" description="Helical" evidence="1">
    <location>
        <begin position="77"/>
        <end position="99"/>
    </location>
</feature>
<feature type="transmembrane region" description="Helical" evidence="1">
    <location>
        <begin position="41"/>
        <end position="65"/>
    </location>
</feature>
<keyword evidence="3" id="KW-1185">Reference proteome</keyword>
<reference evidence="2 3" key="1">
    <citation type="submission" date="2023-12" db="EMBL/GenBank/DDBJ databases">
        <title>Gut-associated functions are favored during microbiome assembly across C. elegans life.</title>
        <authorList>
            <person name="Zimmermann J."/>
        </authorList>
    </citation>
    <scope>NUCLEOTIDE SEQUENCE [LARGE SCALE GENOMIC DNA]</scope>
    <source>
        <strain evidence="2 3">BIGb0393</strain>
    </source>
</reference>
<dbReference type="EMBL" id="JBBGZW010000002">
    <property type="protein sequence ID" value="MEJ5047510.1"/>
    <property type="molecule type" value="Genomic_DNA"/>
</dbReference>
<gene>
    <name evidence="2" type="ORF">WH298_20200</name>
</gene>
<keyword evidence="1" id="KW-0472">Membrane</keyword>
<name>A0ABU8PXT1_9GAMM</name>
<comment type="caution">
    <text evidence="2">The sequence shown here is derived from an EMBL/GenBank/DDBJ whole genome shotgun (WGS) entry which is preliminary data.</text>
</comment>